<dbReference type="Proteomes" id="UP000006174">
    <property type="component" value="Unassembled WGS sequence"/>
</dbReference>
<dbReference type="HOGENOM" id="CLU_163548_0_0_1"/>
<sequence>MPPWTCDSDAENSDLSDGPNELRAPTAPQKQMLIGAETPSPYDSDNDDNNGDETHYNIDTISNLNPEMLKGILIELTKCNKAKDSNVYKKPSCCSDFHQRLLCTHDALKEAPKLTTKNCGHEAP</sequence>
<dbReference type="AlphaFoldDB" id="I2FV86"/>
<gene>
    <name evidence="2" type="ORF">UHOR_14640</name>
</gene>
<organism evidence="2 3">
    <name type="scientific">Ustilago hordei</name>
    <name type="common">Barley covered smut fungus</name>
    <dbReference type="NCBI Taxonomy" id="120017"/>
    <lineage>
        <taxon>Eukaryota</taxon>
        <taxon>Fungi</taxon>
        <taxon>Dikarya</taxon>
        <taxon>Basidiomycota</taxon>
        <taxon>Ustilaginomycotina</taxon>
        <taxon>Ustilaginomycetes</taxon>
        <taxon>Ustilaginales</taxon>
        <taxon>Ustilaginaceae</taxon>
        <taxon>Ustilago</taxon>
    </lineage>
</organism>
<feature type="region of interest" description="Disordered" evidence="1">
    <location>
        <begin position="1"/>
        <end position="59"/>
    </location>
</feature>
<evidence type="ECO:0000256" key="1">
    <source>
        <dbReference type="SAM" id="MobiDB-lite"/>
    </source>
</evidence>
<name>I2FV86_USTHO</name>
<evidence type="ECO:0000313" key="3">
    <source>
        <dbReference type="Proteomes" id="UP000006174"/>
    </source>
</evidence>
<reference evidence="2 3" key="1">
    <citation type="journal article" date="2012" name="Plant Cell">
        <title>Genome comparison of barley and maize smut fungi reveals targeted loss of RNA silencing components and species-specific presence of transposable elements.</title>
        <authorList>
            <person name="Laurie J.D."/>
            <person name="Ali S."/>
            <person name="Linning R."/>
            <person name="Mannhaupt G."/>
            <person name="Wong P."/>
            <person name="Gueldener U."/>
            <person name="Muensterkoetter M."/>
            <person name="Moore R."/>
            <person name="Kahmann R."/>
            <person name="Bakkeren G."/>
            <person name="Schirawski J."/>
        </authorList>
    </citation>
    <scope>NUCLEOTIDE SEQUENCE [LARGE SCALE GENOMIC DNA]</scope>
    <source>
        <strain evidence="3">Uh4875-4</strain>
    </source>
</reference>
<comment type="caution">
    <text evidence="2">The sequence shown here is derived from an EMBL/GenBank/DDBJ whole genome shotgun (WGS) entry which is preliminary data.</text>
</comment>
<protein>
    <submittedName>
        <fullName evidence="2">Uncharacterized protein</fullName>
    </submittedName>
</protein>
<accession>I2FV86</accession>
<keyword evidence="3" id="KW-1185">Reference proteome</keyword>
<proteinExistence type="predicted"/>
<evidence type="ECO:0000313" key="2">
    <source>
        <dbReference type="EMBL" id="CCF50829.1"/>
    </source>
</evidence>
<dbReference type="EMBL" id="CAGI01000158">
    <property type="protein sequence ID" value="CCF50829.1"/>
    <property type="molecule type" value="Genomic_DNA"/>
</dbReference>